<keyword evidence="3" id="KW-1185">Reference proteome</keyword>
<dbReference type="PANTHER" id="PTHR11743">
    <property type="entry name" value="VOLTAGE-DEPENDENT ANION-SELECTIVE CHANNEL"/>
    <property type="match status" value="1"/>
</dbReference>
<comment type="similarity">
    <text evidence="1">Belongs to the eukaryotic mitochondrial porin (TC 1.B.8.1) family.</text>
</comment>
<reference evidence="3" key="1">
    <citation type="journal article" date="2009" name="Science">
        <title>The B73 maize genome: complexity, diversity, and dynamics.</title>
        <authorList>
            <person name="Schnable P.S."/>
            <person name="Ware D."/>
            <person name="Fulton R.S."/>
            <person name="Stein J.C."/>
            <person name="Wei F."/>
            <person name="Pasternak S."/>
            <person name="Liang C."/>
            <person name="Zhang J."/>
            <person name="Fulton L."/>
            <person name="Graves T.A."/>
            <person name="Minx P."/>
            <person name="Reily A.D."/>
            <person name="Courtney L."/>
            <person name="Kruchowski S.S."/>
            <person name="Tomlinson C."/>
            <person name="Strong C."/>
            <person name="Delehaunty K."/>
            <person name="Fronick C."/>
            <person name="Courtney B."/>
            <person name="Rock S.M."/>
            <person name="Belter E."/>
            <person name="Du F."/>
            <person name="Kim K."/>
            <person name="Abbott R.M."/>
            <person name="Cotton M."/>
            <person name="Levy A."/>
            <person name="Marchetto P."/>
            <person name="Ochoa K."/>
            <person name="Jackson S.M."/>
            <person name="Gillam B."/>
            <person name="Chen W."/>
            <person name="Yan L."/>
            <person name="Higginbotham J."/>
            <person name="Cardenas M."/>
            <person name="Waligorski J."/>
            <person name="Applebaum E."/>
            <person name="Phelps L."/>
            <person name="Falcone J."/>
            <person name="Kanchi K."/>
            <person name="Thane T."/>
            <person name="Scimone A."/>
            <person name="Thane N."/>
            <person name="Henke J."/>
            <person name="Wang T."/>
            <person name="Ruppert J."/>
            <person name="Shah N."/>
            <person name="Rotter K."/>
            <person name="Hodges J."/>
            <person name="Ingenthron E."/>
            <person name="Cordes M."/>
            <person name="Kohlberg S."/>
            <person name="Sgro J."/>
            <person name="Delgado B."/>
            <person name="Mead K."/>
            <person name="Chinwalla A."/>
            <person name="Leonard S."/>
            <person name="Crouse K."/>
            <person name="Collura K."/>
            <person name="Kudrna D."/>
            <person name="Currie J."/>
            <person name="He R."/>
            <person name="Angelova A."/>
            <person name="Rajasekar S."/>
            <person name="Mueller T."/>
            <person name="Lomeli R."/>
            <person name="Scara G."/>
            <person name="Ko A."/>
            <person name="Delaney K."/>
            <person name="Wissotski M."/>
            <person name="Lopez G."/>
            <person name="Campos D."/>
            <person name="Braidotti M."/>
            <person name="Ashley E."/>
            <person name="Golser W."/>
            <person name="Kim H."/>
            <person name="Lee S."/>
            <person name="Lin J."/>
            <person name="Dujmic Z."/>
            <person name="Kim W."/>
            <person name="Talag J."/>
            <person name="Zuccolo A."/>
            <person name="Fan C."/>
            <person name="Sebastian A."/>
            <person name="Kramer M."/>
            <person name="Spiegel L."/>
            <person name="Nascimento L."/>
            <person name="Zutavern T."/>
            <person name="Miller B."/>
            <person name="Ambroise C."/>
            <person name="Muller S."/>
            <person name="Spooner W."/>
            <person name="Narechania A."/>
            <person name="Ren L."/>
            <person name="Wei S."/>
            <person name="Kumari S."/>
            <person name="Faga B."/>
            <person name="Levy M.J."/>
            <person name="McMahan L."/>
            <person name="Van Buren P."/>
            <person name="Vaughn M.W."/>
            <person name="Ying K."/>
            <person name="Yeh C.-T."/>
            <person name="Emrich S.J."/>
            <person name="Jia Y."/>
            <person name="Kalyanaraman A."/>
            <person name="Hsia A.-P."/>
            <person name="Barbazuk W.B."/>
            <person name="Baucom R.S."/>
            <person name="Brutnell T.P."/>
            <person name="Carpita N.C."/>
            <person name="Chaparro C."/>
            <person name="Chia J.-M."/>
            <person name="Deragon J.-M."/>
            <person name="Estill J.C."/>
            <person name="Fu Y."/>
            <person name="Jeddeloh J.A."/>
            <person name="Han Y."/>
            <person name="Lee H."/>
            <person name="Li P."/>
            <person name="Lisch D.R."/>
            <person name="Liu S."/>
            <person name="Liu Z."/>
            <person name="Nagel D.H."/>
            <person name="McCann M.C."/>
            <person name="SanMiguel P."/>
            <person name="Myers A.M."/>
            <person name="Nettleton D."/>
            <person name="Nguyen J."/>
            <person name="Penning B.W."/>
            <person name="Ponnala L."/>
            <person name="Schneider K.L."/>
            <person name="Schwartz D.C."/>
            <person name="Sharma A."/>
            <person name="Soderlund C."/>
            <person name="Springer N.M."/>
            <person name="Sun Q."/>
            <person name="Wang H."/>
            <person name="Waterman M."/>
            <person name="Westerman R."/>
            <person name="Wolfgruber T.K."/>
            <person name="Yang L."/>
            <person name="Yu Y."/>
            <person name="Zhang L."/>
            <person name="Zhou S."/>
            <person name="Zhu Q."/>
            <person name="Bennetzen J.L."/>
            <person name="Dawe R.K."/>
            <person name="Jiang J."/>
            <person name="Jiang N."/>
            <person name="Presting G.G."/>
            <person name="Wessler S.R."/>
            <person name="Aluru S."/>
            <person name="Martienssen R.A."/>
            <person name="Clifton S.W."/>
            <person name="McCombie W.R."/>
            <person name="Wing R.A."/>
            <person name="Wilson R.K."/>
        </authorList>
    </citation>
    <scope>NUCLEOTIDE SEQUENCE [LARGE SCALE GENOMIC DNA]</scope>
    <source>
        <strain evidence="3">cv. B73</strain>
    </source>
</reference>
<evidence type="ECO:0000256" key="1">
    <source>
        <dbReference type="ARBA" id="ARBA00009624"/>
    </source>
</evidence>
<dbReference type="Pfam" id="PF01459">
    <property type="entry name" value="Porin_3"/>
    <property type="match status" value="1"/>
</dbReference>
<accession>A0A804PM02</accession>
<protein>
    <submittedName>
        <fullName evidence="2">Uncharacterized protein</fullName>
    </submittedName>
</protein>
<dbReference type="GO" id="GO:0008308">
    <property type="term" value="F:voltage-gated monoatomic anion channel activity"/>
    <property type="evidence" value="ECO:0007669"/>
    <property type="project" value="InterPro"/>
</dbReference>
<proteinExistence type="inferred from homology"/>
<evidence type="ECO:0000313" key="3">
    <source>
        <dbReference type="Proteomes" id="UP000007305"/>
    </source>
</evidence>
<dbReference type="AlphaFoldDB" id="A0A804PM02"/>
<dbReference type="InterPro" id="IPR001925">
    <property type="entry name" value="Porin_Euk"/>
</dbReference>
<dbReference type="Proteomes" id="UP000007305">
    <property type="component" value="Chromosome 5"/>
</dbReference>
<organism evidence="2 3">
    <name type="scientific">Zea mays</name>
    <name type="common">Maize</name>
    <dbReference type="NCBI Taxonomy" id="4577"/>
    <lineage>
        <taxon>Eukaryota</taxon>
        <taxon>Viridiplantae</taxon>
        <taxon>Streptophyta</taxon>
        <taxon>Embryophyta</taxon>
        <taxon>Tracheophyta</taxon>
        <taxon>Spermatophyta</taxon>
        <taxon>Magnoliopsida</taxon>
        <taxon>Liliopsida</taxon>
        <taxon>Poales</taxon>
        <taxon>Poaceae</taxon>
        <taxon>PACMAD clade</taxon>
        <taxon>Panicoideae</taxon>
        <taxon>Andropogonodae</taxon>
        <taxon>Andropogoneae</taxon>
        <taxon>Tripsacinae</taxon>
        <taxon>Zea</taxon>
    </lineage>
</organism>
<dbReference type="Gramene" id="Zm00001eb253170_T001">
    <property type="protein sequence ID" value="Zm00001eb253170_P001"/>
    <property type="gene ID" value="Zm00001eb253170"/>
</dbReference>
<dbReference type="PANTHER" id="PTHR11743:SF30">
    <property type="entry name" value="MITOCHONDRIAL OUTER MEMBRANE PROTEIN PORIN 4"/>
    <property type="match status" value="1"/>
</dbReference>
<dbReference type="InterPro" id="IPR023614">
    <property type="entry name" value="Porin_dom_sf"/>
</dbReference>
<dbReference type="EnsemblPlants" id="Zm00001eb253170_T001">
    <property type="protein sequence ID" value="Zm00001eb253170_P001"/>
    <property type="gene ID" value="Zm00001eb253170"/>
</dbReference>
<dbReference type="InterPro" id="IPR027246">
    <property type="entry name" value="Porin_Euk/Tom40"/>
</dbReference>
<dbReference type="InParanoid" id="A0A804PM02"/>
<dbReference type="Gene3D" id="2.40.160.10">
    <property type="entry name" value="Porin"/>
    <property type="match status" value="1"/>
</dbReference>
<sequence>MVVPGAVIVLPIVTCNFSTKASTVTFGPQHALDSTTTVKARYNSNGIVDALIQHEWRPKSIFTLSTGVEVKMFNVFAILKPPKIGLSLPHWSSSPDDNQYSIKGATTEGVVITEVLGSVGRVLDGPPELVLQPLRLAVEIKSEKGGLAPRYAHPYDQTFYTV</sequence>
<reference evidence="2" key="3">
    <citation type="submission" date="2021-05" db="UniProtKB">
        <authorList>
            <consortium name="EnsemblPlants"/>
        </authorList>
    </citation>
    <scope>IDENTIFICATION</scope>
    <source>
        <strain evidence="2">cv. B73</strain>
    </source>
</reference>
<evidence type="ECO:0000313" key="2">
    <source>
        <dbReference type="EnsemblPlants" id="Zm00001eb253170_P001"/>
    </source>
</evidence>
<name>A0A804PM02_MAIZE</name>
<reference evidence="2" key="2">
    <citation type="submission" date="2019-07" db="EMBL/GenBank/DDBJ databases">
        <authorList>
            <person name="Seetharam A."/>
            <person name="Woodhouse M."/>
            <person name="Cannon E."/>
        </authorList>
    </citation>
    <scope>NUCLEOTIDE SEQUENCE [LARGE SCALE GENOMIC DNA]</scope>
    <source>
        <strain evidence="2">cv. B73</strain>
    </source>
</reference>
<dbReference type="GO" id="GO:0005741">
    <property type="term" value="C:mitochondrial outer membrane"/>
    <property type="evidence" value="ECO:0007669"/>
    <property type="project" value="InterPro"/>
</dbReference>